<name>A0ABU2GIV4_9EURY</name>
<keyword evidence="3" id="KW-1185">Reference proteome</keyword>
<sequence length="45" mass="4926">MVTKANAEQYGGTISVRGVVVSVGYTLWLLVTSALQSVRERLRSE</sequence>
<keyword evidence="1" id="KW-0472">Membrane</keyword>
<keyword evidence="1" id="KW-0812">Transmembrane</keyword>
<organism evidence="2 3">
    <name type="scientific">Halogeometricum salsisoli</name>
    <dbReference type="NCBI Taxonomy" id="2950536"/>
    <lineage>
        <taxon>Archaea</taxon>
        <taxon>Methanobacteriati</taxon>
        <taxon>Methanobacteriota</taxon>
        <taxon>Stenosarchaea group</taxon>
        <taxon>Halobacteria</taxon>
        <taxon>Halobacteriales</taxon>
        <taxon>Haloferacaceae</taxon>
        <taxon>Halogeometricum</taxon>
    </lineage>
</organism>
<comment type="caution">
    <text evidence="2">The sequence shown here is derived from an EMBL/GenBank/DDBJ whole genome shotgun (WGS) entry which is preliminary data.</text>
</comment>
<protein>
    <submittedName>
        <fullName evidence="2">Uncharacterized protein</fullName>
    </submittedName>
</protein>
<dbReference type="EMBL" id="JAMQOP010000003">
    <property type="protein sequence ID" value="MDS0300199.1"/>
    <property type="molecule type" value="Genomic_DNA"/>
</dbReference>
<accession>A0ABU2GIV4</accession>
<gene>
    <name evidence="2" type="ORF">NDI76_15740</name>
</gene>
<evidence type="ECO:0000313" key="2">
    <source>
        <dbReference type="EMBL" id="MDS0300199.1"/>
    </source>
</evidence>
<dbReference type="RefSeq" id="WP_310925091.1">
    <property type="nucleotide sequence ID" value="NZ_JAMQOP010000003.1"/>
</dbReference>
<reference evidence="2 3" key="1">
    <citation type="submission" date="2022-06" db="EMBL/GenBank/DDBJ databases">
        <title>Halogeometricum sp. a new haloarchaeum isolate from saline soil.</title>
        <authorList>
            <person name="Strakova D."/>
            <person name="Galisteo C."/>
            <person name="Sanchez-Porro C."/>
            <person name="Ventosa A."/>
        </authorList>
    </citation>
    <scope>NUCLEOTIDE SEQUENCE [LARGE SCALE GENOMIC DNA]</scope>
    <source>
        <strain evidence="2 3">S1BR25-6</strain>
    </source>
</reference>
<evidence type="ECO:0000313" key="3">
    <source>
        <dbReference type="Proteomes" id="UP001257060"/>
    </source>
</evidence>
<feature type="transmembrane region" description="Helical" evidence="1">
    <location>
        <begin position="14"/>
        <end position="35"/>
    </location>
</feature>
<keyword evidence="1" id="KW-1133">Transmembrane helix</keyword>
<proteinExistence type="predicted"/>
<evidence type="ECO:0000256" key="1">
    <source>
        <dbReference type="SAM" id="Phobius"/>
    </source>
</evidence>
<dbReference type="Proteomes" id="UP001257060">
    <property type="component" value="Unassembled WGS sequence"/>
</dbReference>